<proteinExistence type="predicted"/>
<dbReference type="SUPFAM" id="SSF53328">
    <property type="entry name" value="Formyltransferase"/>
    <property type="match status" value="1"/>
</dbReference>
<evidence type="ECO:0000259" key="1">
    <source>
        <dbReference type="Pfam" id="PF00551"/>
    </source>
</evidence>
<dbReference type="Gene3D" id="3.40.50.12230">
    <property type="match status" value="1"/>
</dbReference>
<evidence type="ECO:0000313" key="3">
    <source>
        <dbReference type="Proteomes" id="UP000184476"/>
    </source>
</evidence>
<dbReference type="STRING" id="112248.SAMN05444392_11166"/>
<reference evidence="2 3" key="1">
    <citation type="submission" date="2016-11" db="EMBL/GenBank/DDBJ databases">
        <authorList>
            <person name="Jaros S."/>
            <person name="Januszkiewicz K."/>
            <person name="Wedrychowicz H."/>
        </authorList>
    </citation>
    <scope>NUCLEOTIDE SEQUENCE [LARGE SCALE GENOMIC DNA]</scope>
    <source>
        <strain evidence="2 3">DSM 44666</strain>
    </source>
</reference>
<dbReference type="InterPro" id="IPR002376">
    <property type="entry name" value="Formyl_transf_N"/>
</dbReference>
<dbReference type="EMBL" id="FQVL01000011">
    <property type="protein sequence ID" value="SHF23431.1"/>
    <property type="molecule type" value="Genomic_DNA"/>
</dbReference>
<dbReference type="InterPro" id="IPR036477">
    <property type="entry name" value="Formyl_transf_N_sf"/>
</dbReference>
<dbReference type="AlphaFoldDB" id="A0A1M4ZZM9"/>
<dbReference type="Pfam" id="PF00551">
    <property type="entry name" value="Formyl_trans_N"/>
    <property type="match status" value="1"/>
</dbReference>
<keyword evidence="3" id="KW-1185">Reference proteome</keyword>
<feature type="domain" description="Formyl transferase N-terminal" evidence="1">
    <location>
        <begin position="52"/>
        <end position="120"/>
    </location>
</feature>
<gene>
    <name evidence="2" type="ORF">SAMN05444392_11166</name>
</gene>
<evidence type="ECO:0000313" key="2">
    <source>
        <dbReference type="EMBL" id="SHF23431.1"/>
    </source>
</evidence>
<dbReference type="RefSeq" id="WP_073156352.1">
    <property type="nucleotide sequence ID" value="NZ_FQVL01000011.1"/>
</dbReference>
<dbReference type="OrthoDB" id="9802815at2"/>
<dbReference type="GO" id="GO:0016740">
    <property type="term" value="F:transferase activity"/>
    <property type="evidence" value="ECO:0007669"/>
    <property type="project" value="UniProtKB-KW"/>
</dbReference>
<organism evidence="2 3">
    <name type="scientific">Seinonella peptonophila</name>
    <dbReference type="NCBI Taxonomy" id="112248"/>
    <lineage>
        <taxon>Bacteria</taxon>
        <taxon>Bacillati</taxon>
        <taxon>Bacillota</taxon>
        <taxon>Bacilli</taxon>
        <taxon>Bacillales</taxon>
        <taxon>Thermoactinomycetaceae</taxon>
        <taxon>Seinonella</taxon>
    </lineage>
</organism>
<name>A0A1M4ZZM9_9BACL</name>
<accession>A0A1M4ZZM9</accession>
<protein>
    <submittedName>
        <fullName evidence="2">Formyl transferase</fullName>
    </submittedName>
</protein>
<keyword evidence="2" id="KW-0808">Transferase</keyword>
<sequence>MSLKVYVYDPDHVVSQVCLWYFQKRKLPIVDTPEKADVAFAPNEKIKKQKKRPKYGTLIFHPSLLPRHRGEDALRWAFRFGEKYTGATWYWLDDMPYTGDICEMVVLGIGYGENPKDFYTRAVVPAAMNMLFFIVNDLSKGLIRRRPQSNESATYEPSLWNENE</sequence>
<dbReference type="Proteomes" id="UP000184476">
    <property type="component" value="Unassembled WGS sequence"/>
</dbReference>